<comment type="catalytic activity">
    <reaction evidence="1">
        <text>a long-chain fatty acyl-CoA + 2 NADPH + 2 H(+) = a long-chain primary fatty alcohol + 2 NADP(+) + CoA</text>
        <dbReference type="Rhea" id="RHEA:52716"/>
        <dbReference type="ChEBI" id="CHEBI:15378"/>
        <dbReference type="ChEBI" id="CHEBI:57287"/>
        <dbReference type="ChEBI" id="CHEBI:57783"/>
        <dbReference type="ChEBI" id="CHEBI:58349"/>
        <dbReference type="ChEBI" id="CHEBI:77396"/>
        <dbReference type="ChEBI" id="CHEBI:83139"/>
        <dbReference type="EC" id="1.2.1.84"/>
    </reaction>
</comment>
<evidence type="ECO:0000313" key="3">
    <source>
        <dbReference type="EMBL" id="GBP15412.1"/>
    </source>
</evidence>
<comment type="function">
    <text evidence="1">Catalyzes the reduction of fatty acyl-CoA to fatty alcohols.</text>
</comment>
<accession>A0A4C1TLN2</accession>
<dbReference type="Pfam" id="PF07993">
    <property type="entry name" value="NAD_binding_4"/>
    <property type="match status" value="1"/>
</dbReference>
<proteinExistence type="inferred from homology"/>
<feature type="domain" description="Thioester reductase (TE)" evidence="2">
    <location>
        <begin position="55"/>
        <end position="102"/>
    </location>
</feature>
<reference evidence="3 4" key="1">
    <citation type="journal article" date="2019" name="Commun. Biol.">
        <title>The bagworm genome reveals a unique fibroin gene that provides high tensile strength.</title>
        <authorList>
            <person name="Kono N."/>
            <person name="Nakamura H."/>
            <person name="Ohtoshi R."/>
            <person name="Tomita M."/>
            <person name="Numata K."/>
            <person name="Arakawa K."/>
        </authorList>
    </citation>
    <scope>NUCLEOTIDE SEQUENCE [LARGE SCALE GENOMIC DNA]</scope>
</reference>
<comment type="caution">
    <text evidence="3">The sequence shown here is derived from an EMBL/GenBank/DDBJ whole genome shotgun (WGS) entry which is preliminary data.</text>
</comment>
<comment type="similarity">
    <text evidence="1">Belongs to the fatty acyl-CoA reductase family.</text>
</comment>
<dbReference type="EMBL" id="BGZK01005774">
    <property type="protein sequence ID" value="GBP15412.1"/>
    <property type="molecule type" value="Genomic_DNA"/>
</dbReference>
<feature type="non-terminal residue" evidence="3">
    <location>
        <position position="109"/>
    </location>
</feature>
<dbReference type="InterPro" id="IPR026055">
    <property type="entry name" value="FAR"/>
</dbReference>
<gene>
    <name evidence="3" type="primary">Far2</name>
    <name evidence="3" type="ORF">EVAR_72806_1</name>
</gene>
<dbReference type="EC" id="1.2.1.84" evidence="1"/>
<dbReference type="Proteomes" id="UP000299102">
    <property type="component" value="Unassembled WGS sequence"/>
</dbReference>
<name>A0A4C1TLN2_EUMVA</name>
<sequence>MLMWRARSEVASCATKCVGRTGVPCPQNPYEIIKMMETMDDKALEEITPHDGSIKEPLPGWIEGVNGPTGLMIGAARGVIRSMHCNPDYSSTIIPVDKAINGMIVAGYY</sequence>
<protein>
    <recommendedName>
        <fullName evidence="1">Fatty acyl-CoA reductase</fullName>
        <ecNumber evidence="1">1.2.1.84</ecNumber>
    </recommendedName>
</protein>
<dbReference type="GO" id="GO:0005777">
    <property type="term" value="C:peroxisome"/>
    <property type="evidence" value="ECO:0007669"/>
    <property type="project" value="TreeGrafter"/>
</dbReference>
<dbReference type="PANTHER" id="PTHR11011:SF118">
    <property type="entry name" value="FATTY ACYL-COA REDUCTASE"/>
    <property type="match status" value="1"/>
</dbReference>
<dbReference type="GO" id="GO:0102965">
    <property type="term" value="F:alcohol-forming long-chain fatty acyl-CoA reductase activity"/>
    <property type="evidence" value="ECO:0007669"/>
    <property type="project" value="UniProtKB-EC"/>
</dbReference>
<evidence type="ECO:0000259" key="2">
    <source>
        <dbReference type="Pfam" id="PF07993"/>
    </source>
</evidence>
<keyword evidence="1" id="KW-0560">Oxidoreductase</keyword>
<keyword evidence="1" id="KW-0444">Lipid biosynthesis</keyword>
<keyword evidence="1" id="KW-0443">Lipid metabolism</keyword>
<dbReference type="STRING" id="151549.A0A4C1TLN2"/>
<dbReference type="AlphaFoldDB" id="A0A4C1TLN2"/>
<keyword evidence="1" id="KW-0521">NADP</keyword>
<evidence type="ECO:0000256" key="1">
    <source>
        <dbReference type="RuleBase" id="RU363097"/>
    </source>
</evidence>
<dbReference type="OrthoDB" id="7992158at2759"/>
<dbReference type="PANTHER" id="PTHR11011">
    <property type="entry name" value="MALE STERILITY PROTEIN 2-RELATED"/>
    <property type="match status" value="1"/>
</dbReference>
<dbReference type="InterPro" id="IPR013120">
    <property type="entry name" value="FAR_NAD-bd"/>
</dbReference>
<evidence type="ECO:0000313" key="4">
    <source>
        <dbReference type="Proteomes" id="UP000299102"/>
    </source>
</evidence>
<keyword evidence="4" id="KW-1185">Reference proteome</keyword>
<organism evidence="3 4">
    <name type="scientific">Eumeta variegata</name>
    <name type="common">Bagworm moth</name>
    <name type="synonym">Eumeta japonica</name>
    <dbReference type="NCBI Taxonomy" id="151549"/>
    <lineage>
        <taxon>Eukaryota</taxon>
        <taxon>Metazoa</taxon>
        <taxon>Ecdysozoa</taxon>
        <taxon>Arthropoda</taxon>
        <taxon>Hexapoda</taxon>
        <taxon>Insecta</taxon>
        <taxon>Pterygota</taxon>
        <taxon>Neoptera</taxon>
        <taxon>Endopterygota</taxon>
        <taxon>Lepidoptera</taxon>
        <taxon>Glossata</taxon>
        <taxon>Ditrysia</taxon>
        <taxon>Tineoidea</taxon>
        <taxon>Psychidae</taxon>
        <taxon>Oiketicinae</taxon>
        <taxon>Eumeta</taxon>
    </lineage>
</organism>
<dbReference type="GO" id="GO:0080019">
    <property type="term" value="F:alcohol-forming very long-chain fatty acyl-CoA reductase activity"/>
    <property type="evidence" value="ECO:0007669"/>
    <property type="project" value="InterPro"/>
</dbReference>
<dbReference type="GO" id="GO:0035336">
    <property type="term" value="P:long-chain fatty-acyl-CoA metabolic process"/>
    <property type="evidence" value="ECO:0007669"/>
    <property type="project" value="TreeGrafter"/>
</dbReference>